<accession>A0A3N1NXD3</accession>
<protein>
    <submittedName>
        <fullName evidence="1">Putative transcriptional regulator</fullName>
    </submittedName>
</protein>
<sequence length="80" mass="9032">MSTAMTIRLDPELEERLNRLAQSTHRSKAILAAEAVRDFVELSEWQMQEIKNGIKEADEGDFATEQAVRKTLTRWGANAG</sequence>
<organism evidence="1 2">
    <name type="scientific">Marinimicrobium koreense</name>
    <dbReference type="NCBI Taxonomy" id="306545"/>
    <lineage>
        <taxon>Bacteria</taxon>
        <taxon>Pseudomonadati</taxon>
        <taxon>Pseudomonadota</taxon>
        <taxon>Gammaproteobacteria</taxon>
        <taxon>Cellvibrionales</taxon>
        <taxon>Cellvibrionaceae</taxon>
        <taxon>Marinimicrobium</taxon>
    </lineage>
</organism>
<gene>
    <name evidence="1" type="ORF">EDC38_0664</name>
</gene>
<dbReference type="SUPFAM" id="SSF47598">
    <property type="entry name" value="Ribbon-helix-helix"/>
    <property type="match status" value="1"/>
</dbReference>
<dbReference type="GO" id="GO:0006355">
    <property type="term" value="P:regulation of DNA-templated transcription"/>
    <property type="evidence" value="ECO:0007669"/>
    <property type="project" value="InterPro"/>
</dbReference>
<comment type="caution">
    <text evidence="1">The sequence shown here is derived from an EMBL/GenBank/DDBJ whole genome shotgun (WGS) entry which is preliminary data.</text>
</comment>
<evidence type="ECO:0000313" key="2">
    <source>
        <dbReference type="Proteomes" id="UP000273643"/>
    </source>
</evidence>
<evidence type="ECO:0000313" key="1">
    <source>
        <dbReference type="EMBL" id="ROQ20071.1"/>
    </source>
</evidence>
<dbReference type="AlphaFoldDB" id="A0A3N1NXD3"/>
<dbReference type="PANTHER" id="PTHR40688:SF2">
    <property type="entry name" value="RIBBON-HELIX-HELIX PROTEIN COPG DOMAIN-CONTAINING PROTEIN"/>
    <property type="match status" value="1"/>
</dbReference>
<dbReference type="EMBL" id="RJUK01000001">
    <property type="protein sequence ID" value="ROQ20071.1"/>
    <property type="molecule type" value="Genomic_DNA"/>
</dbReference>
<name>A0A3N1NXD3_9GAMM</name>
<dbReference type="InterPro" id="IPR010985">
    <property type="entry name" value="Ribbon_hlx_hlx"/>
</dbReference>
<dbReference type="RefSeq" id="WP_123637317.1">
    <property type="nucleotide sequence ID" value="NZ_RJUK01000001.1"/>
</dbReference>
<keyword evidence="2" id="KW-1185">Reference proteome</keyword>
<dbReference type="Proteomes" id="UP000273643">
    <property type="component" value="Unassembled WGS sequence"/>
</dbReference>
<dbReference type="PANTHER" id="PTHR40688">
    <property type="match status" value="1"/>
</dbReference>
<dbReference type="CDD" id="cd22233">
    <property type="entry name" value="RHH_CopAso-like"/>
    <property type="match status" value="1"/>
</dbReference>
<dbReference type="OrthoDB" id="5298181at2"/>
<proteinExistence type="predicted"/>
<reference evidence="1 2" key="1">
    <citation type="submission" date="2018-11" db="EMBL/GenBank/DDBJ databases">
        <title>Genomic Encyclopedia of Type Strains, Phase IV (KMG-IV): sequencing the most valuable type-strain genomes for metagenomic binning, comparative biology and taxonomic classification.</title>
        <authorList>
            <person name="Goeker M."/>
        </authorList>
    </citation>
    <scope>NUCLEOTIDE SEQUENCE [LARGE SCALE GENOMIC DNA]</scope>
    <source>
        <strain evidence="1 2">DSM 16974</strain>
    </source>
</reference>
<dbReference type="InterPro" id="IPR052991">
    <property type="entry name" value="Non-func_TypeII_TA_Antitoxin"/>
</dbReference>